<accession>A0A9Q3Q6J5</accession>
<evidence type="ECO:0000313" key="3">
    <source>
        <dbReference type="Proteomes" id="UP000765509"/>
    </source>
</evidence>
<dbReference type="AlphaFoldDB" id="A0A9Q3Q6J5"/>
<feature type="compositionally biased region" description="Basic and acidic residues" evidence="1">
    <location>
        <begin position="126"/>
        <end position="144"/>
    </location>
</feature>
<reference evidence="2" key="1">
    <citation type="submission" date="2021-03" db="EMBL/GenBank/DDBJ databases">
        <title>Draft genome sequence of rust myrtle Austropuccinia psidii MF-1, a brazilian biotype.</title>
        <authorList>
            <person name="Quecine M.C."/>
            <person name="Pachon D.M.R."/>
            <person name="Bonatelli M.L."/>
            <person name="Correr F.H."/>
            <person name="Franceschini L.M."/>
            <person name="Leite T.F."/>
            <person name="Margarido G.R.A."/>
            <person name="Almeida C.A."/>
            <person name="Ferrarezi J.A."/>
            <person name="Labate C.A."/>
        </authorList>
    </citation>
    <scope>NUCLEOTIDE SEQUENCE</scope>
    <source>
        <strain evidence="2">MF-1</strain>
    </source>
</reference>
<sequence length="144" mass="15562">MTPTRSGKFQPRGEAQIVNSRTSTSSQHLAKTFDPPLESPECDINSIPVVRPESFSTGNSENIPVSEQELVYGSKGAGVGTSSKPLDRVNQLSSSIKKVLGPKKERGPSGGLEIHVLQRTSPKVKSCIEKPKHFDRGPEERVGP</sequence>
<evidence type="ECO:0000256" key="1">
    <source>
        <dbReference type="SAM" id="MobiDB-lite"/>
    </source>
</evidence>
<protein>
    <submittedName>
        <fullName evidence="2">Uncharacterized protein</fullName>
    </submittedName>
</protein>
<comment type="caution">
    <text evidence="2">The sequence shown here is derived from an EMBL/GenBank/DDBJ whole genome shotgun (WGS) entry which is preliminary data.</text>
</comment>
<feature type="region of interest" description="Disordered" evidence="1">
    <location>
        <begin position="100"/>
        <end position="144"/>
    </location>
</feature>
<evidence type="ECO:0000313" key="2">
    <source>
        <dbReference type="EMBL" id="MBW0587313.1"/>
    </source>
</evidence>
<name>A0A9Q3Q6J5_9BASI</name>
<organism evidence="2 3">
    <name type="scientific">Austropuccinia psidii MF-1</name>
    <dbReference type="NCBI Taxonomy" id="1389203"/>
    <lineage>
        <taxon>Eukaryota</taxon>
        <taxon>Fungi</taxon>
        <taxon>Dikarya</taxon>
        <taxon>Basidiomycota</taxon>
        <taxon>Pucciniomycotina</taxon>
        <taxon>Pucciniomycetes</taxon>
        <taxon>Pucciniales</taxon>
        <taxon>Sphaerophragmiaceae</taxon>
        <taxon>Austropuccinia</taxon>
    </lineage>
</organism>
<gene>
    <name evidence="2" type="ORF">O181_127028</name>
</gene>
<proteinExistence type="predicted"/>
<feature type="compositionally biased region" description="Polar residues" evidence="1">
    <location>
        <begin position="17"/>
        <end position="29"/>
    </location>
</feature>
<feature type="region of interest" description="Disordered" evidence="1">
    <location>
        <begin position="1"/>
        <end position="41"/>
    </location>
</feature>
<dbReference type="EMBL" id="AVOT02126668">
    <property type="protein sequence ID" value="MBW0587313.1"/>
    <property type="molecule type" value="Genomic_DNA"/>
</dbReference>
<dbReference type="Proteomes" id="UP000765509">
    <property type="component" value="Unassembled WGS sequence"/>
</dbReference>
<keyword evidence="3" id="KW-1185">Reference proteome</keyword>